<dbReference type="Proteomes" id="UP000193380">
    <property type="component" value="Unassembled WGS sequence"/>
</dbReference>
<feature type="compositionally biased region" description="Polar residues" evidence="1">
    <location>
        <begin position="61"/>
        <end position="71"/>
    </location>
</feature>
<reference evidence="2" key="1">
    <citation type="journal article" date="2014" name="Nat. Commun.">
        <title>The rainbow trout genome provides novel insights into evolution after whole-genome duplication in vertebrates.</title>
        <authorList>
            <person name="Berthelot C."/>
            <person name="Brunet F."/>
            <person name="Chalopin D."/>
            <person name="Juanchich A."/>
            <person name="Bernard M."/>
            <person name="Noel B."/>
            <person name="Bento P."/>
            <person name="Da Silva C."/>
            <person name="Labadie K."/>
            <person name="Alberti A."/>
            <person name="Aury J.M."/>
            <person name="Louis A."/>
            <person name="Dehais P."/>
            <person name="Bardou P."/>
            <person name="Montfort J."/>
            <person name="Klopp C."/>
            <person name="Cabau C."/>
            <person name="Gaspin C."/>
            <person name="Thorgaard G.H."/>
            <person name="Boussaha M."/>
            <person name="Quillet E."/>
            <person name="Guyomard R."/>
            <person name="Galiana D."/>
            <person name="Bobe J."/>
            <person name="Volff J.N."/>
            <person name="Genet C."/>
            <person name="Wincker P."/>
            <person name="Jaillon O."/>
            <person name="Roest Crollius H."/>
            <person name="Guiguen Y."/>
        </authorList>
    </citation>
    <scope>NUCLEOTIDE SEQUENCE [LARGE SCALE GENOMIC DNA]</scope>
</reference>
<feature type="region of interest" description="Disordered" evidence="1">
    <location>
        <begin position="361"/>
        <end position="381"/>
    </location>
</feature>
<feature type="region of interest" description="Disordered" evidence="1">
    <location>
        <begin position="54"/>
        <end position="123"/>
    </location>
</feature>
<feature type="compositionally biased region" description="Basic and acidic residues" evidence="1">
    <location>
        <begin position="252"/>
        <end position="262"/>
    </location>
</feature>
<sequence length="381" mass="40450">MWYHHRYSVVSLNDSGVSKGRELFRASGGSSEGVNGTEELYARRRGVELGGAAAHSIPAKHNSTSGLTPSSRPGRRPKAFIYEDDSRVHSPDAHLVHGNAGYRPGSAELSRNTSSSNSPVNCKDSLEHLQDRSASLSSDDVVGLSHDVSHSLTLPWSAIVPYDTHAHTPVQRSAPRPGSHRTSSPGSEMVTLEEFLEESNTLSPPTVLSGSREDLVADYFNPLEQRERSTLCRPSPLRDGAKTPTSYVTPTVKRDTDLHRAGEGPGRTSKPGQCVKPSVLLQEGSTSMPQSHSETLPNRTSNGLGTGGRPLPLGPFAPYGGGLGSSSLSRTFSLASADLLRSNATGQTWRQEAHPAEVVGMGWSGGLGLEPRPGSAPSLPG</sequence>
<feature type="compositionally biased region" description="Polar residues" evidence="1">
    <location>
        <begin position="109"/>
        <end position="120"/>
    </location>
</feature>
<organism evidence="2 3">
    <name type="scientific">Oncorhynchus mykiss</name>
    <name type="common">Rainbow trout</name>
    <name type="synonym">Salmo gairdneri</name>
    <dbReference type="NCBI Taxonomy" id="8022"/>
    <lineage>
        <taxon>Eukaryota</taxon>
        <taxon>Metazoa</taxon>
        <taxon>Chordata</taxon>
        <taxon>Craniata</taxon>
        <taxon>Vertebrata</taxon>
        <taxon>Euteleostomi</taxon>
        <taxon>Actinopterygii</taxon>
        <taxon>Neopterygii</taxon>
        <taxon>Teleostei</taxon>
        <taxon>Protacanthopterygii</taxon>
        <taxon>Salmoniformes</taxon>
        <taxon>Salmonidae</taxon>
        <taxon>Salmoninae</taxon>
        <taxon>Oncorhynchus</taxon>
    </lineage>
</organism>
<dbReference type="AlphaFoldDB" id="A0A060XZH0"/>
<protein>
    <submittedName>
        <fullName evidence="2">Uncharacterized protein</fullName>
    </submittedName>
</protein>
<dbReference type="PaxDb" id="8022-A0A060XZH0"/>
<evidence type="ECO:0000313" key="3">
    <source>
        <dbReference type="Proteomes" id="UP000193380"/>
    </source>
</evidence>
<name>A0A060XZH0_ONCMY</name>
<evidence type="ECO:0000256" key="1">
    <source>
        <dbReference type="SAM" id="MobiDB-lite"/>
    </source>
</evidence>
<feature type="region of interest" description="Disordered" evidence="1">
    <location>
        <begin position="227"/>
        <end position="306"/>
    </location>
</feature>
<feature type="compositionally biased region" description="Basic and acidic residues" evidence="1">
    <location>
        <begin position="84"/>
        <end position="95"/>
    </location>
</feature>
<evidence type="ECO:0000313" key="2">
    <source>
        <dbReference type="EMBL" id="CDQ84642.1"/>
    </source>
</evidence>
<feature type="compositionally biased region" description="Polar residues" evidence="1">
    <location>
        <begin position="283"/>
        <end position="302"/>
    </location>
</feature>
<proteinExistence type="predicted"/>
<accession>A0A060XZH0</accession>
<dbReference type="EMBL" id="FR906504">
    <property type="protein sequence ID" value="CDQ84642.1"/>
    <property type="molecule type" value="Genomic_DNA"/>
</dbReference>
<reference evidence="2" key="2">
    <citation type="submission" date="2014-03" db="EMBL/GenBank/DDBJ databases">
        <authorList>
            <person name="Genoscope - CEA"/>
        </authorList>
    </citation>
    <scope>NUCLEOTIDE SEQUENCE</scope>
</reference>
<gene>
    <name evidence="2" type="ORF">GSONMT00060824001</name>
</gene>
<dbReference type="STRING" id="8022.A0A060XZH0"/>